<dbReference type="STRING" id="34475.A0A4Y9YGC4"/>
<proteinExistence type="predicted"/>
<evidence type="ECO:0008006" key="3">
    <source>
        <dbReference type="Google" id="ProtNLM"/>
    </source>
</evidence>
<dbReference type="AlphaFoldDB" id="A0A4Y9YGC4"/>
<evidence type="ECO:0000313" key="1">
    <source>
        <dbReference type="EMBL" id="TFY60753.1"/>
    </source>
</evidence>
<comment type="caution">
    <text evidence="1">The sequence shown here is derived from an EMBL/GenBank/DDBJ whole genome shotgun (WGS) entry which is preliminary data.</text>
</comment>
<protein>
    <recommendedName>
        <fullName evidence="3">F-box domain-containing protein</fullName>
    </recommendedName>
</protein>
<dbReference type="EMBL" id="SEKV01000239">
    <property type="protein sequence ID" value="TFY60753.1"/>
    <property type="molecule type" value="Genomic_DNA"/>
</dbReference>
<evidence type="ECO:0000313" key="2">
    <source>
        <dbReference type="Proteomes" id="UP000298390"/>
    </source>
</evidence>
<reference evidence="1 2" key="1">
    <citation type="submission" date="2019-01" db="EMBL/GenBank/DDBJ databases">
        <title>Genome sequencing of the rare red list fungi Fomitopsis rosea.</title>
        <authorList>
            <person name="Buettner E."/>
            <person name="Kellner H."/>
        </authorList>
    </citation>
    <scope>NUCLEOTIDE SEQUENCE [LARGE SCALE GENOMIC DNA]</scope>
    <source>
        <strain evidence="1 2">DSM 105464</strain>
    </source>
</reference>
<organism evidence="1 2">
    <name type="scientific">Rhodofomes roseus</name>
    <dbReference type="NCBI Taxonomy" id="34475"/>
    <lineage>
        <taxon>Eukaryota</taxon>
        <taxon>Fungi</taxon>
        <taxon>Dikarya</taxon>
        <taxon>Basidiomycota</taxon>
        <taxon>Agaricomycotina</taxon>
        <taxon>Agaricomycetes</taxon>
        <taxon>Polyporales</taxon>
        <taxon>Rhodofomes</taxon>
    </lineage>
</organism>
<gene>
    <name evidence="1" type="ORF">EVJ58_g4952</name>
</gene>
<dbReference type="Proteomes" id="UP000298390">
    <property type="component" value="Unassembled WGS sequence"/>
</dbReference>
<accession>A0A4Y9YGC4</accession>
<sequence length="497" mass="56532">MPASFLSLNDDVLAVLVSYLSSQDARQLSYTTRAVHVVAAHRALQFVSLRSFSTVVRFCAYMLGKMQHRVFALRELRIHCTIARASEVDTASQTAETYAKGAASLVKMLEGAPRLRVFALDCAEYWMEYQTRLVDVLCTMTHLTEVDIQVVGPHAARFINNMEATPHKLILRPPRRRDRRAWPTETTDSRLNPELRLPSVKYLAATDCVNLPGANFLAQMFPSTRSLDIRYEGIDHGQPVELNWPTLEYVRARGHAFASWRNVSAIHLLELACKPQARIRDYQWPMVNRPSMAAEYVAAIAAVTNVQPVALIARLDSNLVIYFWTRFIRSSVRLRYLAVDLFDITSYDTCGAELASWWGKIHQVIETSDIICLEVRCPLRREEDLQLKAGATGAYEGSPSFEETVYHAFPASVRDAAPTLRYLSLDLGPGDESESPWRYDYLDPEHGRELKISPDLRWWRFEGPLSSRSVKVLDTTRGERIAVHLRSTHYDHKCDIS</sequence>
<name>A0A4Y9YGC4_9APHY</name>